<gene>
    <name evidence="2" type="ORF">VE01_00257</name>
</gene>
<dbReference type="GO" id="GO:0019748">
    <property type="term" value="P:secondary metabolic process"/>
    <property type="evidence" value="ECO:0007669"/>
    <property type="project" value="TreeGrafter"/>
</dbReference>
<dbReference type="EMBL" id="KV460206">
    <property type="protein sequence ID" value="OBU01352.2"/>
    <property type="molecule type" value="Genomic_DNA"/>
</dbReference>
<dbReference type="Gene3D" id="3.40.50.720">
    <property type="entry name" value="NAD(P)-binding Rossmann-like Domain"/>
    <property type="match status" value="1"/>
</dbReference>
<dbReference type="STRING" id="342668.A0A2P2SX07"/>
<dbReference type="InterPro" id="IPR002347">
    <property type="entry name" value="SDR_fam"/>
</dbReference>
<dbReference type="Pfam" id="PF00106">
    <property type="entry name" value="adh_short"/>
    <property type="match status" value="1"/>
</dbReference>
<evidence type="ECO:0000313" key="2">
    <source>
        <dbReference type="EMBL" id="OBU01352.2"/>
    </source>
</evidence>
<dbReference type="GO" id="GO:0005737">
    <property type="term" value="C:cytoplasm"/>
    <property type="evidence" value="ECO:0007669"/>
    <property type="project" value="TreeGrafter"/>
</dbReference>
<sequence length="277" mass="30597">MKIVLVTGASKSVGYEVVKALLQSDESYHVFLGSRSLERGQQAVLTLRNECADSLGPRDKGCALKECPNCFNTVEAIQVDIASDLSIEKAFETVKASVGRIDVLINNASVIKDLDYVRGKASLRESFTSSYDVNVAGTHVMTWTFMPLLLQSYDPRLIFVTGLDTFEESAREDFPLRPLERGWPKKVELETVGYRCTKTALNMLMLDYHHKLQVDGVKVWCVGPGFLATDVGEGANHPSIGGRLLKSVVEGKRDGDTGRFIVKDGMATTTNCILHYR</sequence>
<reference evidence="3" key="2">
    <citation type="journal article" date="2018" name="Nat. Commun.">
        <title>Extreme sensitivity to ultraviolet light in the fungal pathogen causing white-nose syndrome of bats.</title>
        <authorList>
            <person name="Palmer J.M."/>
            <person name="Drees K.P."/>
            <person name="Foster J.T."/>
            <person name="Lindner D.L."/>
        </authorList>
    </citation>
    <scope>NUCLEOTIDE SEQUENCE [LARGE SCALE GENOMIC DNA]</scope>
    <source>
        <strain evidence="3">UAMH 10579</strain>
    </source>
</reference>
<dbReference type="InterPro" id="IPR051468">
    <property type="entry name" value="Fungal_SecMetab_SDRs"/>
</dbReference>
<dbReference type="Proteomes" id="UP000091956">
    <property type="component" value="Unassembled WGS sequence"/>
</dbReference>
<dbReference type="InterPro" id="IPR036291">
    <property type="entry name" value="NAD(P)-bd_dom_sf"/>
</dbReference>
<evidence type="ECO:0000256" key="1">
    <source>
        <dbReference type="ARBA" id="ARBA00006484"/>
    </source>
</evidence>
<accession>A0A2P2SX07</accession>
<comment type="similarity">
    <text evidence="1">Belongs to the short-chain dehydrogenases/reductases (SDR) family.</text>
</comment>
<dbReference type="GO" id="GO:0016491">
    <property type="term" value="F:oxidoreductase activity"/>
    <property type="evidence" value="ECO:0007669"/>
    <property type="project" value="TreeGrafter"/>
</dbReference>
<dbReference type="GeneID" id="28833643"/>
<keyword evidence="3" id="KW-1185">Reference proteome</keyword>
<dbReference type="SUPFAM" id="SSF51735">
    <property type="entry name" value="NAD(P)-binding Rossmann-fold domains"/>
    <property type="match status" value="1"/>
</dbReference>
<organism evidence="2 3">
    <name type="scientific">Pseudogymnoascus verrucosus</name>
    <dbReference type="NCBI Taxonomy" id="342668"/>
    <lineage>
        <taxon>Eukaryota</taxon>
        <taxon>Fungi</taxon>
        <taxon>Dikarya</taxon>
        <taxon>Ascomycota</taxon>
        <taxon>Pezizomycotina</taxon>
        <taxon>Leotiomycetes</taxon>
        <taxon>Thelebolales</taxon>
        <taxon>Thelebolaceae</taxon>
        <taxon>Pseudogymnoascus</taxon>
    </lineage>
</organism>
<dbReference type="PRINTS" id="PR00081">
    <property type="entry name" value="GDHRDH"/>
</dbReference>
<protein>
    <submittedName>
        <fullName evidence="2">Uncharacterized protein</fullName>
    </submittedName>
</protein>
<dbReference type="PANTHER" id="PTHR43544:SF32">
    <property type="entry name" value="CHAIN DEHYDROGENASE, PUTATIVE (AFU_ORTHOLOGUE AFUA_5G01530)-RELATED"/>
    <property type="match status" value="1"/>
</dbReference>
<dbReference type="AlphaFoldDB" id="A0A2P2SX07"/>
<reference evidence="2 3" key="1">
    <citation type="submission" date="2016-03" db="EMBL/GenBank/DDBJ databases">
        <title>Comparative genomics of Pseudogymnoascus destructans, the fungus causing white-nose syndrome of bats.</title>
        <authorList>
            <person name="Palmer J.M."/>
            <person name="Drees K.P."/>
            <person name="Foster J.T."/>
            <person name="Lindner D.L."/>
        </authorList>
    </citation>
    <scope>NUCLEOTIDE SEQUENCE [LARGE SCALE GENOMIC DNA]</scope>
    <source>
        <strain evidence="2 3">UAMH 10579</strain>
    </source>
</reference>
<proteinExistence type="inferred from homology"/>
<dbReference type="PANTHER" id="PTHR43544">
    <property type="entry name" value="SHORT-CHAIN DEHYDROGENASE/REDUCTASE"/>
    <property type="match status" value="1"/>
</dbReference>
<name>A0A2P2SX07_9PEZI</name>
<evidence type="ECO:0000313" key="3">
    <source>
        <dbReference type="Proteomes" id="UP000091956"/>
    </source>
</evidence>
<dbReference type="RefSeq" id="XP_059320113.1">
    <property type="nucleotide sequence ID" value="XM_059463258.1"/>
</dbReference>